<name>A0ABS0D960_9NOCA</name>
<dbReference type="InterPro" id="IPR011032">
    <property type="entry name" value="GroES-like_sf"/>
</dbReference>
<comment type="caution">
    <text evidence="4">The sequence shown here is derived from an EMBL/GenBank/DDBJ whole genome shotgun (WGS) entry which is preliminary data.</text>
</comment>
<dbReference type="Proteomes" id="UP000707731">
    <property type="component" value="Unassembled WGS sequence"/>
</dbReference>
<evidence type="ECO:0000313" key="4">
    <source>
        <dbReference type="EMBL" id="MBF6354363.1"/>
    </source>
</evidence>
<dbReference type="RefSeq" id="WP_195001137.1">
    <property type="nucleotide sequence ID" value="NZ_JADLQN010000001.1"/>
</dbReference>
<reference evidence="4 5" key="1">
    <citation type="submission" date="2020-10" db="EMBL/GenBank/DDBJ databases">
        <title>Identification of Nocardia species via Next-generation sequencing and recognition of intraspecies genetic diversity.</title>
        <authorList>
            <person name="Li P."/>
            <person name="Li P."/>
            <person name="Lu B."/>
        </authorList>
    </citation>
    <scope>NUCLEOTIDE SEQUENCE [LARGE SCALE GENOMIC DNA]</scope>
    <source>
        <strain evidence="4 5">BJ06-0143</strain>
    </source>
</reference>
<keyword evidence="1" id="KW-0521">NADP</keyword>
<evidence type="ECO:0000313" key="5">
    <source>
        <dbReference type="Proteomes" id="UP000707731"/>
    </source>
</evidence>
<proteinExistence type="predicted"/>
<dbReference type="Pfam" id="PF08240">
    <property type="entry name" value="ADH_N"/>
    <property type="match status" value="1"/>
</dbReference>
<protein>
    <submittedName>
        <fullName evidence="4">Zinc-binding dehydrogenase</fullName>
    </submittedName>
</protein>
<evidence type="ECO:0000256" key="2">
    <source>
        <dbReference type="ARBA" id="ARBA00023002"/>
    </source>
</evidence>
<keyword evidence="2" id="KW-0560">Oxidoreductase</keyword>
<organism evidence="4 5">
    <name type="scientific">Nocardia higoensis</name>
    <dbReference type="NCBI Taxonomy" id="228599"/>
    <lineage>
        <taxon>Bacteria</taxon>
        <taxon>Bacillati</taxon>
        <taxon>Actinomycetota</taxon>
        <taxon>Actinomycetes</taxon>
        <taxon>Mycobacteriales</taxon>
        <taxon>Nocardiaceae</taxon>
        <taxon>Nocardia</taxon>
    </lineage>
</organism>
<dbReference type="SMART" id="SM00829">
    <property type="entry name" value="PKS_ER"/>
    <property type="match status" value="1"/>
</dbReference>
<dbReference type="Pfam" id="PF00107">
    <property type="entry name" value="ADH_zinc_N"/>
    <property type="match status" value="1"/>
</dbReference>
<dbReference type="Gene3D" id="3.40.50.720">
    <property type="entry name" value="NAD(P)-binding Rossmann-like Domain"/>
    <property type="match status" value="1"/>
</dbReference>
<dbReference type="PANTHER" id="PTHR48106">
    <property type="entry name" value="QUINONE OXIDOREDUCTASE PIG3-RELATED"/>
    <property type="match status" value="1"/>
</dbReference>
<dbReference type="InterPro" id="IPR013154">
    <property type="entry name" value="ADH-like_N"/>
</dbReference>
<evidence type="ECO:0000256" key="1">
    <source>
        <dbReference type="ARBA" id="ARBA00022857"/>
    </source>
</evidence>
<dbReference type="SUPFAM" id="SSF51735">
    <property type="entry name" value="NAD(P)-binding Rossmann-fold domains"/>
    <property type="match status" value="1"/>
</dbReference>
<feature type="domain" description="Enoyl reductase (ER)" evidence="3">
    <location>
        <begin position="10"/>
        <end position="320"/>
    </location>
</feature>
<dbReference type="InterPro" id="IPR036291">
    <property type="entry name" value="NAD(P)-bd_dom_sf"/>
</dbReference>
<accession>A0ABS0D960</accession>
<evidence type="ECO:0000259" key="3">
    <source>
        <dbReference type="SMART" id="SM00829"/>
    </source>
</evidence>
<dbReference type="InterPro" id="IPR013149">
    <property type="entry name" value="ADH-like_C"/>
</dbReference>
<dbReference type="SUPFAM" id="SSF50129">
    <property type="entry name" value="GroES-like"/>
    <property type="match status" value="1"/>
</dbReference>
<sequence>MRAIVMTATGSPDVLVAEEATVPRAGEGEIVVRAEAIPVLWPELMLRSGAFPTPVPPPLVFGFQAAGTVVETGPGVDAALAGTRVVAKTTGSGAYAEFVAAPAATATPIPEGLDTIAAAAILMPGSVGSALLTTAALTGSETVLVQAGATGIGAYLVGAAKAAGAKQVIATAGGATKTARAAELGADLVIDHNEPQWPDRLRDLLDGTTVDVVFDSIGGPTSRALLEVMTPLHGRMLVYGLLSGAPAQVGAADLLAHGLTLIGCSGPQWSALVQKESDGVLARAASTGAVPHIDAVLPLGDAAAAHRLLESRRALGAVLLRPEKGSHT</sequence>
<keyword evidence="5" id="KW-1185">Reference proteome</keyword>
<dbReference type="Gene3D" id="3.90.180.10">
    <property type="entry name" value="Medium-chain alcohol dehydrogenases, catalytic domain"/>
    <property type="match status" value="1"/>
</dbReference>
<gene>
    <name evidence="4" type="ORF">IU449_07385</name>
</gene>
<dbReference type="PANTHER" id="PTHR48106:SF18">
    <property type="entry name" value="QUINONE OXIDOREDUCTASE PIG3"/>
    <property type="match status" value="1"/>
</dbReference>
<dbReference type="EMBL" id="JADLQN010000001">
    <property type="protein sequence ID" value="MBF6354363.1"/>
    <property type="molecule type" value="Genomic_DNA"/>
</dbReference>
<dbReference type="InterPro" id="IPR020843">
    <property type="entry name" value="ER"/>
</dbReference>